<gene>
    <name evidence="1" type="ORF">Srubr_42830</name>
</gene>
<keyword evidence="2" id="KW-1185">Reference proteome</keyword>
<organism evidence="1 2">
    <name type="scientific">Streptomyces rubradiris</name>
    <name type="common">Streptomyces achromogenes subsp. rubradiris</name>
    <dbReference type="NCBI Taxonomy" id="285531"/>
    <lineage>
        <taxon>Bacteria</taxon>
        <taxon>Bacillati</taxon>
        <taxon>Actinomycetota</taxon>
        <taxon>Actinomycetes</taxon>
        <taxon>Kitasatosporales</taxon>
        <taxon>Streptomycetaceae</taxon>
        <taxon>Streptomyces</taxon>
    </lineage>
</organism>
<evidence type="ECO:0000313" key="1">
    <source>
        <dbReference type="EMBL" id="GHI54437.1"/>
    </source>
</evidence>
<evidence type="ECO:0000313" key="2">
    <source>
        <dbReference type="Proteomes" id="UP000646738"/>
    </source>
</evidence>
<proteinExistence type="predicted"/>
<dbReference type="Proteomes" id="UP000646738">
    <property type="component" value="Unassembled WGS sequence"/>
</dbReference>
<protein>
    <submittedName>
        <fullName evidence="1">Uncharacterized protein</fullName>
    </submittedName>
</protein>
<dbReference type="EMBL" id="BNEA01000015">
    <property type="protein sequence ID" value="GHI54437.1"/>
    <property type="molecule type" value="Genomic_DNA"/>
</dbReference>
<accession>A0ABQ3RF52</accession>
<name>A0ABQ3RF52_STRRR</name>
<reference evidence="2" key="1">
    <citation type="submission" date="2023-07" db="EMBL/GenBank/DDBJ databases">
        <title>Whole genome shotgun sequence of Streptomyces achromogenes subsp. rubradiris NBRC 14000.</title>
        <authorList>
            <person name="Komaki H."/>
            <person name="Tamura T."/>
        </authorList>
    </citation>
    <scope>NUCLEOTIDE SEQUENCE [LARGE SCALE GENOMIC DNA]</scope>
    <source>
        <strain evidence="2">NBRC 14000</strain>
    </source>
</reference>
<comment type="caution">
    <text evidence="1">The sequence shown here is derived from an EMBL/GenBank/DDBJ whole genome shotgun (WGS) entry which is preliminary data.</text>
</comment>
<dbReference type="RefSeq" id="WP_189990418.1">
    <property type="nucleotide sequence ID" value="NZ_BNCB01000002.1"/>
</dbReference>
<sequence>MTTLPARLCAGTLVVFEGPSRVLWTPGAPGSPVPAGLWPTAADAAEVAARIARREPVLVVLEEIAATVSVWRHELDRAPAELAELAEGEGELLDLRVPALDWLPEPLRERGLAFWHRSTARAAREPAVLLPAVLLDEPDEGAPGVRFARRLLPFPLTTTRLAHLVAGAFPQETPHAC</sequence>